<dbReference type="AlphaFoldDB" id="A0AA88MHT7"/>
<accession>A0AA88MHT7</accession>
<protein>
    <submittedName>
        <fullName evidence="2">Uncharacterized protein</fullName>
    </submittedName>
</protein>
<organism evidence="2 3">
    <name type="scientific">Tachysurus vachellii</name>
    <name type="common">Darkbarbel catfish</name>
    <name type="synonym">Pelteobagrus vachellii</name>
    <dbReference type="NCBI Taxonomy" id="175792"/>
    <lineage>
        <taxon>Eukaryota</taxon>
        <taxon>Metazoa</taxon>
        <taxon>Chordata</taxon>
        <taxon>Craniata</taxon>
        <taxon>Vertebrata</taxon>
        <taxon>Euteleostomi</taxon>
        <taxon>Actinopterygii</taxon>
        <taxon>Neopterygii</taxon>
        <taxon>Teleostei</taxon>
        <taxon>Ostariophysi</taxon>
        <taxon>Siluriformes</taxon>
        <taxon>Bagridae</taxon>
        <taxon>Tachysurus</taxon>
    </lineage>
</organism>
<evidence type="ECO:0000313" key="3">
    <source>
        <dbReference type="Proteomes" id="UP001187315"/>
    </source>
</evidence>
<sequence>MIREHLVLCAESLKDVSVTYDISEGWLKTSSDGNIVMIELKSRSGFVIKAAIEYTGFAANLETWVSASSTSPQCLYIHHMDAQRGFISYSDKVINDDDDEAGCGGQCGAFPDSRQQHDGEDSFPQKEDTGQPTARSGNPRPVWLIL</sequence>
<keyword evidence="3" id="KW-1185">Reference proteome</keyword>
<feature type="compositionally biased region" description="Basic and acidic residues" evidence="1">
    <location>
        <begin position="114"/>
        <end position="129"/>
    </location>
</feature>
<name>A0AA88MHT7_TACVA</name>
<reference evidence="2" key="1">
    <citation type="submission" date="2023-08" db="EMBL/GenBank/DDBJ databases">
        <title>Pelteobagrus vachellii genome.</title>
        <authorList>
            <person name="Liu H."/>
        </authorList>
    </citation>
    <scope>NUCLEOTIDE SEQUENCE</scope>
    <source>
        <strain evidence="2">PRFRI_2022a</strain>
        <tissue evidence="2">Muscle</tissue>
    </source>
</reference>
<gene>
    <name evidence="2" type="ORF">Q7C36_014333</name>
</gene>
<evidence type="ECO:0000313" key="2">
    <source>
        <dbReference type="EMBL" id="KAK2836464.1"/>
    </source>
</evidence>
<comment type="caution">
    <text evidence="2">The sequence shown here is derived from an EMBL/GenBank/DDBJ whole genome shotgun (WGS) entry which is preliminary data.</text>
</comment>
<proteinExistence type="predicted"/>
<dbReference type="EMBL" id="JAVHJS010000014">
    <property type="protein sequence ID" value="KAK2836464.1"/>
    <property type="molecule type" value="Genomic_DNA"/>
</dbReference>
<evidence type="ECO:0000256" key="1">
    <source>
        <dbReference type="SAM" id="MobiDB-lite"/>
    </source>
</evidence>
<dbReference type="Proteomes" id="UP001187315">
    <property type="component" value="Unassembled WGS sequence"/>
</dbReference>
<feature type="region of interest" description="Disordered" evidence="1">
    <location>
        <begin position="104"/>
        <end position="146"/>
    </location>
</feature>